<dbReference type="EMBL" id="KN824338">
    <property type="protein sequence ID" value="KIM23406.1"/>
    <property type="molecule type" value="Genomic_DNA"/>
</dbReference>
<evidence type="ECO:0000313" key="3">
    <source>
        <dbReference type="EMBL" id="KIM23406.1"/>
    </source>
</evidence>
<keyword evidence="2" id="KW-0472">Membrane</keyword>
<keyword evidence="4" id="KW-1185">Reference proteome</keyword>
<evidence type="ECO:0000313" key="4">
    <source>
        <dbReference type="Proteomes" id="UP000054097"/>
    </source>
</evidence>
<evidence type="ECO:0000256" key="1">
    <source>
        <dbReference type="SAM" id="MobiDB-lite"/>
    </source>
</evidence>
<feature type="transmembrane region" description="Helical" evidence="2">
    <location>
        <begin position="183"/>
        <end position="211"/>
    </location>
</feature>
<keyword evidence="2" id="KW-0812">Transmembrane</keyword>
<reference evidence="4" key="2">
    <citation type="submission" date="2015-01" db="EMBL/GenBank/DDBJ databases">
        <title>Evolutionary Origins and Diversification of the Mycorrhizal Mutualists.</title>
        <authorList>
            <consortium name="DOE Joint Genome Institute"/>
            <consortium name="Mycorrhizal Genomics Consortium"/>
            <person name="Kohler A."/>
            <person name="Kuo A."/>
            <person name="Nagy L.G."/>
            <person name="Floudas D."/>
            <person name="Copeland A."/>
            <person name="Barry K.W."/>
            <person name="Cichocki N."/>
            <person name="Veneault-Fourrey C."/>
            <person name="LaButti K."/>
            <person name="Lindquist E.A."/>
            <person name="Lipzen A."/>
            <person name="Lundell T."/>
            <person name="Morin E."/>
            <person name="Murat C."/>
            <person name="Riley R."/>
            <person name="Ohm R."/>
            <person name="Sun H."/>
            <person name="Tunlid A."/>
            <person name="Henrissat B."/>
            <person name="Grigoriev I.V."/>
            <person name="Hibbett D.S."/>
            <person name="Martin F."/>
        </authorList>
    </citation>
    <scope>NUCLEOTIDE SEQUENCE [LARGE SCALE GENOMIC DNA]</scope>
    <source>
        <strain evidence="4">MAFF 305830</strain>
    </source>
</reference>
<evidence type="ECO:0000256" key="2">
    <source>
        <dbReference type="SAM" id="Phobius"/>
    </source>
</evidence>
<proteinExistence type="predicted"/>
<protein>
    <submittedName>
        <fullName evidence="3">Uncharacterized protein</fullName>
    </submittedName>
</protein>
<dbReference type="HOGENOM" id="CLU_612756_0_0_1"/>
<feature type="region of interest" description="Disordered" evidence="1">
    <location>
        <begin position="132"/>
        <end position="179"/>
    </location>
</feature>
<organism evidence="3 4">
    <name type="scientific">Serendipita vermifera MAFF 305830</name>
    <dbReference type="NCBI Taxonomy" id="933852"/>
    <lineage>
        <taxon>Eukaryota</taxon>
        <taxon>Fungi</taxon>
        <taxon>Dikarya</taxon>
        <taxon>Basidiomycota</taxon>
        <taxon>Agaricomycotina</taxon>
        <taxon>Agaricomycetes</taxon>
        <taxon>Sebacinales</taxon>
        <taxon>Serendipitaceae</taxon>
        <taxon>Serendipita</taxon>
    </lineage>
</organism>
<feature type="compositionally biased region" description="Low complexity" evidence="1">
    <location>
        <begin position="166"/>
        <end position="179"/>
    </location>
</feature>
<dbReference type="AlphaFoldDB" id="A0A0C3AVT2"/>
<dbReference type="OrthoDB" id="3250507at2759"/>
<dbReference type="Proteomes" id="UP000054097">
    <property type="component" value="Unassembled WGS sequence"/>
</dbReference>
<reference evidence="3 4" key="1">
    <citation type="submission" date="2014-04" db="EMBL/GenBank/DDBJ databases">
        <authorList>
            <consortium name="DOE Joint Genome Institute"/>
            <person name="Kuo A."/>
            <person name="Zuccaro A."/>
            <person name="Kohler A."/>
            <person name="Nagy L.G."/>
            <person name="Floudas D."/>
            <person name="Copeland A."/>
            <person name="Barry K.W."/>
            <person name="Cichocki N."/>
            <person name="Veneault-Fourrey C."/>
            <person name="LaButti K."/>
            <person name="Lindquist E.A."/>
            <person name="Lipzen A."/>
            <person name="Lundell T."/>
            <person name="Morin E."/>
            <person name="Murat C."/>
            <person name="Sun H."/>
            <person name="Tunlid A."/>
            <person name="Henrissat B."/>
            <person name="Grigoriev I.V."/>
            <person name="Hibbett D.S."/>
            <person name="Martin F."/>
            <person name="Nordberg H.P."/>
            <person name="Cantor M.N."/>
            <person name="Hua S.X."/>
        </authorList>
    </citation>
    <scope>NUCLEOTIDE SEQUENCE [LARGE SCALE GENOMIC DNA]</scope>
    <source>
        <strain evidence="3 4">MAFF 305830</strain>
    </source>
</reference>
<accession>A0A0C3AVT2</accession>
<keyword evidence="2" id="KW-1133">Transmembrane helix</keyword>
<feature type="compositionally biased region" description="Polar residues" evidence="1">
    <location>
        <begin position="132"/>
        <end position="165"/>
    </location>
</feature>
<sequence>MPNRANCVVQSLGKALVMSLPVRPASALMMGKRSWDLVFTLIGRIPQACQLQCVVLARLSSLDTASLSEFAEVCTSSTAQSIQDCILCSEEESPATFTVDLSALSQSIIDQLGKGCLLLGSPLASIVIPTPTQDAGSTQGTAPTAVSLTSTGSNTVTSSYSSTGIPTPRETNSSSSTPSGSRILIIVGGIFGGIFLLILIGFLTGIIQWIFKGRGSSPGRGAHANEHHQADNCRYKELRDFHKSTREKIVAKSNVIEVETHRNVELGSTGGSNRTAVNRREEQEVYDDPLSDLCTKNRDLIPLELENKLRAAQYLPRDDPNETTPDYWLRTYGVGGFELKRVQEAYDRSVATEPAFPNTSVNPADYPPMGDRDLPAGSITENVSVHSNVIEDPLRRTVTEHERNSGDGALRLNLTTEVK</sequence>
<name>A0A0C3AVT2_SERVB</name>
<feature type="region of interest" description="Disordered" evidence="1">
    <location>
        <begin position="400"/>
        <end position="419"/>
    </location>
</feature>
<gene>
    <name evidence="3" type="ORF">M408DRAFT_264079</name>
</gene>